<dbReference type="Proteomes" id="UP000094609">
    <property type="component" value="Chromosome"/>
</dbReference>
<dbReference type="KEGG" id="shal:SHALO_2913"/>
<dbReference type="CDD" id="cd05253">
    <property type="entry name" value="UDP_GE_SDE_e"/>
    <property type="match status" value="1"/>
</dbReference>
<dbReference type="Gene3D" id="3.40.50.720">
    <property type="entry name" value="NAD(P)-binding Rossmann-like Domain"/>
    <property type="match status" value="1"/>
</dbReference>
<organism evidence="3 4">
    <name type="scientific">Sulfurospirillum halorespirans DSM 13726</name>
    <dbReference type="NCBI Taxonomy" id="1193502"/>
    <lineage>
        <taxon>Bacteria</taxon>
        <taxon>Pseudomonadati</taxon>
        <taxon>Campylobacterota</taxon>
        <taxon>Epsilonproteobacteria</taxon>
        <taxon>Campylobacterales</taxon>
        <taxon>Sulfurospirillaceae</taxon>
        <taxon>Sulfurospirillum</taxon>
    </lineage>
</organism>
<dbReference type="AlphaFoldDB" id="A0A1D7TNV1"/>
<dbReference type="STRING" id="1193502.SHALO_2913"/>
<dbReference type="Pfam" id="PF01370">
    <property type="entry name" value="Epimerase"/>
    <property type="match status" value="1"/>
</dbReference>
<dbReference type="InterPro" id="IPR001509">
    <property type="entry name" value="Epimerase_deHydtase"/>
</dbReference>
<keyword evidence="4" id="KW-1185">Reference proteome</keyword>
<evidence type="ECO:0000259" key="2">
    <source>
        <dbReference type="Pfam" id="PF01370"/>
    </source>
</evidence>
<dbReference type="SUPFAM" id="SSF51735">
    <property type="entry name" value="NAD(P)-binding Rossmann-fold domains"/>
    <property type="match status" value="1"/>
</dbReference>
<reference evidence="4" key="1">
    <citation type="submission" date="2016-08" db="EMBL/GenBank/DDBJ databases">
        <title>Complete genome sequence of the organohalide-respiring Epsilonproteobacterium Sulfurospirillum halorespirans.</title>
        <authorList>
            <person name="Goris T."/>
            <person name="Zimmermann J."/>
            <person name="Schenz B."/>
            <person name="Lemos M."/>
            <person name="Hackermueller J."/>
            <person name="Diekert G."/>
        </authorList>
    </citation>
    <scope>NUCLEOTIDE SEQUENCE [LARGE SCALE GENOMIC DNA]</scope>
    <source>
        <strain>DSM 13726</strain>
        <strain evidence="4">PCE-M2</strain>
    </source>
</reference>
<proteinExistence type="predicted"/>
<sequence>MKILVTGSAGFIGFHLSKQLLERGDCVIGLDNINDYYDVDLKYARLHELGIEKEAISTTLTPSKRYAKHSFIQADLEDQAILHQLFHDEKFDAVCHLAAQAGVRYSLENPHIYIRSNVTGFLTILECCRHHQIKNLSFASSSSVYGLNSAQPFSTSDSTDHPVSIYAATKKAAEMMAHTYAHLYGIRITGLRFFTVYGPWGRPDMSPFLFADAILRGRPISVFNEGKMSRDFTYIDDIIEGIIHVIDSPAKESSHFDPQHPDPSISSAPYKLYNIGNNQPIPLLSFIEILEKTIGKKAHKNFMPMQDGDVVSTYANIDDLGKDFNYKPHTNLEEGIQNFVHWYRQFYAIEPI</sequence>
<dbReference type="RefSeq" id="WP_069479180.1">
    <property type="nucleotide sequence ID" value="NZ_CP017111.1"/>
</dbReference>
<dbReference type="PATRIC" id="fig|1193502.14.peg.2947"/>
<feature type="domain" description="NAD-dependent epimerase/dehydratase" evidence="2">
    <location>
        <begin position="3"/>
        <end position="252"/>
    </location>
</feature>
<dbReference type="PANTHER" id="PTHR43574">
    <property type="entry name" value="EPIMERASE-RELATED"/>
    <property type="match status" value="1"/>
</dbReference>
<evidence type="ECO:0000313" key="3">
    <source>
        <dbReference type="EMBL" id="AOO66665.1"/>
    </source>
</evidence>
<accession>A0A1D7TNV1</accession>
<dbReference type="EMBL" id="CP017111">
    <property type="protein sequence ID" value="AOO66665.1"/>
    <property type="molecule type" value="Genomic_DNA"/>
</dbReference>
<evidence type="ECO:0000313" key="4">
    <source>
        <dbReference type="Proteomes" id="UP000094609"/>
    </source>
</evidence>
<protein>
    <submittedName>
        <fullName evidence="3">Capsule biosynthesis protein CapI, NAD(P)-dependent epimerase/dehydratase</fullName>
    </submittedName>
</protein>
<gene>
    <name evidence="3" type="ORF">SHALO_2913</name>
</gene>
<name>A0A1D7TNV1_9BACT</name>
<evidence type="ECO:0000256" key="1">
    <source>
        <dbReference type="ARBA" id="ARBA00023027"/>
    </source>
</evidence>
<keyword evidence="1" id="KW-0520">NAD</keyword>
<dbReference type="InterPro" id="IPR036291">
    <property type="entry name" value="NAD(P)-bd_dom_sf"/>
</dbReference>
<dbReference type="PRINTS" id="PR01713">
    <property type="entry name" value="NUCEPIMERASE"/>
</dbReference>